<dbReference type="Pfam" id="PF13193">
    <property type="entry name" value="AMP-binding_C"/>
    <property type="match status" value="1"/>
</dbReference>
<evidence type="ECO:0000256" key="2">
    <source>
        <dbReference type="ARBA" id="ARBA00022553"/>
    </source>
</evidence>
<feature type="domain" description="Carrier" evidence="6">
    <location>
        <begin position="502"/>
        <end position="575"/>
    </location>
</feature>
<comment type="similarity">
    <text evidence="4">Belongs to the NRP synthetase family.</text>
</comment>
<dbReference type="Gene3D" id="3.40.50.12780">
    <property type="entry name" value="N-terminal domain of ligase-like"/>
    <property type="match status" value="2"/>
</dbReference>
<dbReference type="Pfam" id="PF00550">
    <property type="entry name" value="PP-binding"/>
    <property type="match status" value="2"/>
</dbReference>
<dbReference type="InterPro" id="IPR042099">
    <property type="entry name" value="ANL_N_sf"/>
</dbReference>
<evidence type="ECO:0000256" key="1">
    <source>
        <dbReference type="ARBA" id="ARBA00022450"/>
    </source>
</evidence>
<organism evidence="7 8">
    <name type="scientific">Beauveria asiatica</name>
    <dbReference type="NCBI Taxonomy" id="1069075"/>
    <lineage>
        <taxon>Eukaryota</taxon>
        <taxon>Fungi</taxon>
        <taxon>Dikarya</taxon>
        <taxon>Ascomycota</taxon>
        <taxon>Pezizomycotina</taxon>
        <taxon>Sordariomycetes</taxon>
        <taxon>Hypocreomycetidae</taxon>
        <taxon>Hypocreales</taxon>
        <taxon>Cordycipitaceae</taxon>
        <taxon>Beauveria</taxon>
    </lineage>
</organism>
<dbReference type="EMBL" id="JAAHCF010000016">
    <property type="protein sequence ID" value="KAK8150464.1"/>
    <property type="molecule type" value="Genomic_DNA"/>
</dbReference>
<comment type="caution">
    <text evidence="7">The sequence shown here is derived from an EMBL/GenBank/DDBJ whole genome shotgun (WGS) entry which is preliminary data.</text>
</comment>
<dbReference type="InterPro" id="IPR025110">
    <property type="entry name" value="AMP-bd_C"/>
</dbReference>
<dbReference type="InterPro" id="IPR000873">
    <property type="entry name" value="AMP-dep_synth/lig_dom"/>
</dbReference>
<evidence type="ECO:0000313" key="8">
    <source>
        <dbReference type="Proteomes" id="UP001397290"/>
    </source>
</evidence>
<keyword evidence="1" id="KW-0596">Phosphopantetheine</keyword>
<dbReference type="GO" id="GO:0044550">
    <property type="term" value="P:secondary metabolite biosynthetic process"/>
    <property type="evidence" value="ECO:0007669"/>
    <property type="project" value="TreeGrafter"/>
</dbReference>
<name>A0AAW0S764_9HYPO</name>
<dbReference type="Gene3D" id="3.30.559.30">
    <property type="entry name" value="Nonribosomal peptide synthetase, condensation domain"/>
    <property type="match status" value="2"/>
</dbReference>
<dbReference type="InterPro" id="IPR001242">
    <property type="entry name" value="Condensation_dom"/>
</dbReference>
<keyword evidence="2" id="KW-0597">Phosphoprotein</keyword>
<dbReference type="SUPFAM" id="SSF56801">
    <property type="entry name" value="Acetyl-CoA synthetase-like"/>
    <property type="match status" value="2"/>
</dbReference>
<proteinExistence type="inferred from homology"/>
<dbReference type="GO" id="GO:0031177">
    <property type="term" value="F:phosphopantetheine binding"/>
    <property type="evidence" value="ECO:0007669"/>
    <property type="project" value="TreeGrafter"/>
</dbReference>
<evidence type="ECO:0000256" key="5">
    <source>
        <dbReference type="SAM" id="Coils"/>
    </source>
</evidence>
<dbReference type="GO" id="GO:0005737">
    <property type="term" value="C:cytoplasm"/>
    <property type="evidence" value="ECO:0007669"/>
    <property type="project" value="TreeGrafter"/>
</dbReference>
<dbReference type="GO" id="GO:0016874">
    <property type="term" value="F:ligase activity"/>
    <property type="evidence" value="ECO:0007669"/>
    <property type="project" value="UniProtKB-KW"/>
</dbReference>
<dbReference type="Gene3D" id="3.30.300.30">
    <property type="match status" value="2"/>
</dbReference>
<dbReference type="Pfam" id="PF00668">
    <property type="entry name" value="Condensation"/>
    <property type="match status" value="2"/>
</dbReference>
<dbReference type="SUPFAM" id="SSF47336">
    <property type="entry name" value="ACP-like"/>
    <property type="match status" value="2"/>
</dbReference>
<evidence type="ECO:0000256" key="4">
    <source>
        <dbReference type="ARBA" id="ARBA00029454"/>
    </source>
</evidence>
<dbReference type="SUPFAM" id="SSF52777">
    <property type="entry name" value="CoA-dependent acyltransferases"/>
    <property type="match status" value="4"/>
</dbReference>
<keyword evidence="3" id="KW-0436">Ligase</keyword>
<gene>
    <name evidence="7" type="ORF">G3M48_001937</name>
</gene>
<dbReference type="InterPro" id="IPR009081">
    <property type="entry name" value="PP-bd_ACP"/>
</dbReference>
<dbReference type="Proteomes" id="UP001397290">
    <property type="component" value="Unassembled WGS sequence"/>
</dbReference>
<dbReference type="PANTHER" id="PTHR45527">
    <property type="entry name" value="NONRIBOSOMAL PEPTIDE SYNTHETASE"/>
    <property type="match status" value="1"/>
</dbReference>
<evidence type="ECO:0000313" key="7">
    <source>
        <dbReference type="EMBL" id="KAK8150464.1"/>
    </source>
</evidence>
<dbReference type="Gene3D" id="3.30.559.10">
    <property type="entry name" value="Chloramphenicol acetyltransferase-like domain"/>
    <property type="match status" value="2"/>
</dbReference>
<dbReference type="InterPro" id="IPR006162">
    <property type="entry name" value="Ppantetheine_attach_site"/>
</dbReference>
<keyword evidence="5" id="KW-0175">Coiled coil</keyword>
<dbReference type="Gene3D" id="1.10.1200.10">
    <property type="entry name" value="ACP-like"/>
    <property type="match status" value="2"/>
</dbReference>
<dbReference type="InterPro" id="IPR023213">
    <property type="entry name" value="CAT-like_dom_sf"/>
</dbReference>
<dbReference type="InterPro" id="IPR045851">
    <property type="entry name" value="AMP-bd_C_sf"/>
</dbReference>
<accession>A0AAW0S764</accession>
<dbReference type="PROSITE" id="PS00455">
    <property type="entry name" value="AMP_BINDING"/>
    <property type="match status" value="2"/>
</dbReference>
<dbReference type="PANTHER" id="PTHR45527:SF11">
    <property type="entry name" value="NONRIBOSOMAL PEPTIDE SYNTHETASE 5"/>
    <property type="match status" value="1"/>
</dbReference>
<dbReference type="PROSITE" id="PS50075">
    <property type="entry name" value="CARRIER"/>
    <property type="match status" value="2"/>
</dbReference>
<keyword evidence="8" id="KW-1185">Reference proteome</keyword>
<dbReference type="InterPro" id="IPR036736">
    <property type="entry name" value="ACP-like_sf"/>
</dbReference>
<feature type="domain" description="Carrier" evidence="6">
    <location>
        <begin position="1547"/>
        <end position="1622"/>
    </location>
</feature>
<sequence length="2050" mass="225451">MAIEPLSVYDLVKAHARDRPHSIAISKENDHLTYAQLDGASRRIASLLSRHDVGPGDIVPVLTSRCLEMAACILAAIRLGAIWVPMELGTWSQERVETVLATLNHKVVLITADVDTYGIMNGIFGEEIRQAIYSDADEKNESGFHPKGPARCQDAAYIIFTSGTTGVPKGVVIAHESLLNYVWPAHQNVPFNLGATSSDISLLLFSVAFDAFYGVLFSTLCHGAQVLLSEPSTFIDDAKRCTLLPATPTLLGTIGDPMPYGNVRAIFLGGEEPPPELIRKWWTPCRKLWNAYGPTEATISITMGELLPDAPVSLGEPIRNSKVMLLDSHLHELSEVGLEGELCIAGAAVLALGYYKNSEQTEQKFIEVNQQRIYRTGDMAKKIKDGLMFLGRKDQMVKNRGFLINLKAEVVPALVSQPGVESATAVMYHQKLVAFITPSNLDGDQMRRAMSERFDQFLVPDEVHTRRQLPQTTNGKIDDAALVRELNERNSKDYDPGELNTGHKAEILRLAVADTLGIPAVSVEMGRSFVDLGGNSLLAIKLLSSLRQSGLVVSISSLFLLSSMSMILEDLRDVEGTASVNSKGGDTFPMTDVQKGMIRSTMNEPPAGYMLISISLGILPREFQDKTLSNAWGSVLCRYDLFHSRFDIMAGMIERRVEGYNHNWGSSVTASFNKRAVEDQSQALMELARRSGTFDTHFTPATAFRLVRSEDGESTLLWLVHHAIVDGWSVGTIVNQVRTQLSDAMIVCDNANAVELQHLSQFSHYSEALVPYLKTAYTPAKCFWTNIMEGLLDGTSLNVCRPEIITNDAGKFGHKSLHLGMPLEQAQVASRALGVSLAVVLHTAWAVLLSKYSGTDAVVFGAIFSGRSLAVADIENTVGPLINTCPFPVRMKTGTSSKMELLQEVQRLILRITEHQWSASQVMQEIAVGSLARVFSTALFLEYDLPVDNNKRHDDDIQGQNILSAWSYSRTDWPEFGLTLQVQSIAGELVLRALFKKDQYEAATVSRMLTHFQNTCFALMSPITASLRELSDAMLSPAEMLRLTRNSPTLFEPYSGPANLKQAFELAVDQWPDAVAIDGRCGVMSYRQLDTIANIVAKSIKQVVGLRDVVALLGDGSCNWLVGVLSIIKAGATYLPLDTKLPAKRMQVMIETSAAVCCLFPDVKGSDKFQSLHQKTLCIQEILDSPASTAPIARLQTETDSDEYAYIMFTSGSTGTPKGIRVTHRATLSHLSFKPARMHASPGRRHAQIFSPGFDVNIAEIFGTLCYGATLVLKDAADPFAHLHQAHATMITPSLLTVLSPTKLQNLDTIYLIGEAVPQALSDRWSVGRTLYNFYGPCECTIAALHKHLQPGEQVTLGRTVPRVGAYVLDPHGSPSPVGVVGEIYLCGIQVMEGYIGKDTEVITKRAFGPDPFIQGQRMYRTGDLGVWTESMDLRFLGRVDHQVKVRGYRVEMEEIENEIQVSTNTVNQAVAIVAHETIYAFVTPETANVSKIEARLRQQLPSYAVPQRVIPLQSFPTTPNQKLDRNALSALTLNGGSPSHKSLISSEVEQLLEKIWRQTIGHDASVTISSDDDFLAIGGNSLGQIRVAQQVCSSLELRVPLSLFILNTRLSALAAAIEEYCGEVKDVMSQPSFLQSLNSQGEPNCTDTSYLEKEMFDMCNKSSTPSAFNVAHIVTLSGEVDMKLLKQAIEVVAGKSEALKTCYIQDGNSLQRKIRYFNRFQVDCFTLPCQEMVDEYIDRPFALASDQLTRIALLKNDIGNISIIFVQHHIITDQVSIRLFFQRMGQVYSNLVIGGSLMEAPDSFPEYPYSAWARWKASEMQNLPASHNVAFWKAHLDGMGRDSKRIVPLGACLMNAAHAIPKTITAPGSCSGSSCPIQVYLAATVLSFIRIFHAEDITVGIPFVDRTEPGTNNMLGLFLDTLPVRFQIQKHEHATSTMDSLVPKAQALVNTALAHAMPSTHIKEAVGMESLFDVMLVYNRAEDLVVRGLVIPGVSVEGEPRRAKGAKFPILVEFMDVEDGIAIEVEYFEEAISNAAVESVQDQICRILK</sequence>
<dbReference type="GO" id="GO:0043041">
    <property type="term" value="P:amino acid activation for nonribosomal peptide biosynthetic process"/>
    <property type="evidence" value="ECO:0007669"/>
    <property type="project" value="TreeGrafter"/>
</dbReference>
<evidence type="ECO:0000256" key="3">
    <source>
        <dbReference type="ARBA" id="ARBA00022598"/>
    </source>
</evidence>
<dbReference type="CDD" id="cd17653">
    <property type="entry name" value="A_NRPS_GliP_like"/>
    <property type="match status" value="1"/>
</dbReference>
<evidence type="ECO:0000259" key="6">
    <source>
        <dbReference type="PROSITE" id="PS50075"/>
    </source>
</evidence>
<feature type="coiled-coil region" evidence="5">
    <location>
        <begin position="1439"/>
        <end position="1466"/>
    </location>
</feature>
<dbReference type="InterPro" id="IPR020845">
    <property type="entry name" value="AMP-binding_CS"/>
</dbReference>
<dbReference type="Pfam" id="PF00501">
    <property type="entry name" value="AMP-binding"/>
    <property type="match status" value="2"/>
</dbReference>
<protein>
    <recommendedName>
        <fullName evidence="6">Carrier domain-containing protein</fullName>
    </recommendedName>
</protein>
<dbReference type="PROSITE" id="PS00012">
    <property type="entry name" value="PHOSPHOPANTETHEINE"/>
    <property type="match status" value="2"/>
</dbReference>
<reference evidence="7 8" key="1">
    <citation type="submission" date="2020-02" db="EMBL/GenBank/DDBJ databases">
        <title>Comparative genomics of the hypocrealean fungal genus Beauvera.</title>
        <authorList>
            <person name="Showalter D.N."/>
            <person name="Bushley K.E."/>
            <person name="Rehner S.A."/>
        </authorList>
    </citation>
    <scope>NUCLEOTIDE SEQUENCE [LARGE SCALE GENOMIC DNA]</scope>
    <source>
        <strain evidence="7 8">ARSEF4384</strain>
    </source>
</reference>